<dbReference type="HOGENOM" id="CLU_049301_2_1_5"/>
<evidence type="ECO:0000313" key="5">
    <source>
        <dbReference type="EMBL" id="ABD89391.1"/>
    </source>
</evidence>
<dbReference type="SUPFAM" id="SSF52402">
    <property type="entry name" value="Adenine nucleotide alpha hydrolases-like"/>
    <property type="match status" value="2"/>
</dbReference>
<keyword evidence="3" id="KW-0067">ATP-binding</keyword>
<evidence type="ECO:0000256" key="1">
    <source>
        <dbReference type="ARBA" id="ARBA00008791"/>
    </source>
</evidence>
<dbReference type="OrthoDB" id="5564966at2"/>
<name>Q20ZP5_RHOPB</name>
<dbReference type="Gene3D" id="3.40.50.620">
    <property type="entry name" value="HUPs"/>
    <property type="match status" value="2"/>
</dbReference>
<evidence type="ECO:0000256" key="2">
    <source>
        <dbReference type="ARBA" id="ARBA00022741"/>
    </source>
</evidence>
<dbReference type="PRINTS" id="PR01438">
    <property type="entry name" value="UNVRSLSTRESS"/>
</dbReference>
<evidence type="ECO:0000256" key="3">
    <source>
        <dbReference type="ARBA" id="ARBA00022840"/>
    </source>
</evidence>
<dbReference type="Pfam" id="PF00582">
    <property type="entry name" value="Usp"/>
    <property type="match status" value="2"/>
</dbReference>
<dbReference type="CDD" id="cd00293">
    <property type="entry name" value="USP-like"/>
    <property type="match status" value="2"/>
</dbReference>
<reference evidence="5" key="1">
    <citation type="submission" date="2006-03" db="EMBL/GenBank/DDBJ databases">
        <title>Complete sequence of Rhodopseudomonas palustris BisB18.</title>
        <authorList>
            <consortium name="US DOE Joint Genome Institute"/>
            <person name="Copeland A."/>
            <person name="Lucas S."/>
            <person name="Lapidus A."/>
            <person name="Barry K."/>
            <person name="Detter J.C."/>
            <person name="Glavina del Rio T."/>
            <person name="Hammon N."/>
            <person name="Israni S."/>
            <person name="Dalin E."/>
            <person name="Tice H."/>
            <person name="Pitluck S."/>
            <person name="Chain P."/>
            <person name="Malfatti S."/>
            <person name="Shin M."/>
            <person name="Vergez L."/>
            <person name="Schmutz J."/>
            <person name="Larimer F."/>
            <person name="Land M."/>
            <person name="Hauser L."/>
            <person name="Pelletier D.A."/>
            <person name="Kyrpides N."/>
            <person name="Anderson I."/>
            <person name="Oda Y."/>
            <person name="Harwood C.S."/>
            <person name="Richardson P."/>
        </authorList>
    </citation>
    <scope>NUCLEOTIDE SEQUENCE [LARGE SCALE GENOMIC DNA]</scope>
    <source>
        <strain evidence="5">BisB18</strain>
    </source>
</reference>
<proteinExistence type="inferred from homology"/>
<dbReference type="STRING" id="316056.RPC_3858"/>
<dbReference type="PANTHER" id="PTHR46268">
    <property type="entry name" value="STRESS RESPONSE PROTEIN NHAX"/>
    <property type="match status" value="1"/>
</dbReference>
<dbReference type="InterPro" id="IPR006015">
    <property type="entry name" value="Universal_stress_UspA"/>
</dbReference>
<dbReference type="AlphaFoldDB" id="Q20ZP5"/>
<organism evidence="5">
    <name type="scientific">Rhodopseudomonas palustris (strain BisB18)</name>
    <dbReference type="NCBI Taxonomy" id="316056"/>
    <lineage>
        <taxon>Bacteria</taxon>
        <taxon>Pseudomonadati</taxon>
        <taxon>Pseudomonadota</taxon>
        <taxon>Alphaproteobacteria</taxon>
        <taxon>Hyphomicrobiales</taxon>
        <taxon>Nitrobacteraceae</taxon>
        <taxon>Rhodopseudomonas</taxon>
    </lineage>
</organism>
<dbReference type="eggNOG" id="COG0589">
    <property type="taxonomic scope" value="Bacteria"/>
</dbReference>
<sequence length="297" mass="32129">MKRLLVATDFSTRSDRALRRAVLLAHQYSAEMTIVHVIDDDQPPQLLRAEEREISSLLHDLAATVREIDRVPCDGRVAFGEPFQAIAKTAENVDADVIVMGPHRRQALRDIFIGTTADRTIRCSLRPVIMANAVPAGHYGSILLATDLSECSANAATKAQALGIFDRGGVIVVHAFDAPAQTMIVRSSMTANEERAYLAEEENRAAHGVAEFLTRVGLRPSRSIVQLSEGSAPHAIKDCIRQQRADLVVIGTRGRSAAAKFFLGSVAGELLGDSDIDVLVVPPPNEWAESTQASKSS</sequence>
<evidence type="ECO:0000259" key="4">
    <source>
        <dbReference type="Pfam" id="PF00582"/>
    </source>
</evidence>
<dbReference type="PANTHER" id="PTHR46268:SF27">
    <property type="entry name" value="UNIVERSAL STRESS PROTEIN RV2623"/>
    <property type="match status" value="1"/>
</dbReference>
<dbReference type="GO" id="GO:0005524">
    <property type="term" value="F:ATP binding"/>
    <property type="evidence" value="ECO:0007669"/>
    <property type="project" value="UniProtKB-KW"/>
</dbReference>
<comment type="similarity">
    <text evidence="1">Belongs to the universal stress protein A family.</text>
</comment>
<feature type="domain" description="UspA" evidence="4">
    <location>
        <begin position="1"/>
        <end position="130"/>
    </location>
</feature>
<feature type="domain" description="UspA" evidence="4">
    <location>
        <begin position="139"/>
        <end position="282"/>
    </location>
</feature>
<dbReference type="KEGG" id="rpc:RPC_3858"/>
<gene>
    <name evidence="5" type="ordered locus">RPC_3858</name>
</gene>
<dbReference type="InterPro" id="IPR014729">
    <property type="entry name" value="Rossmann-like_a/b/a_fold"/>
</dbReference>
<dbReference type="EMBL" id="CP000301">
    <property type="protein sequence ID" value="ABD89391.1"/>
    <property type="molecule type" value="Genomic_DNA"/>
</dbReference>
<dbReference type="InterPro" id="IPR006016">
    <property type="entry name" value="UspA"/>
</dbReference>
<protein>
    <submittedName>
        <fullName evidence="5">UspA</fullName>
    </submittedName>
</protein>
<keyword evidence="2" id="KW-0547">Nucleotide-binding</keyword>
<dbReference type="RefSeq" id="WP_011474273.1">
    <property type="nucleotide sequence ID" value="NC_007925.1"/>
</dbReference>
<accession>Q20ZP5</accession>